<dbReference type="GO" id="GO:0016887">
    <property type="term" value="F:ATP hydrolysis activity"/>
    <property type="evidence" value="ECO:0007669"/>
    <property type="project" value="TreeGrafter"/>
</dbReference>
<evidence type="ECO:0000313" key="4">
    <source>
        <dbReference type="EMBL" id="OIR06768.1"/>
    </source>
</evidence>
<dbReference type="PANTHER" id="PTHR30258">
    <property type="entry name" value="TYPE II SECRETION SYSTEM PROTEIN GSPE-RELATED"/>
    <property type="match status" value="1"/>
</dbReference>
<feature type="domain" description="Bacterial type II secretion system protein E" evidence="3">
    <location>
        <begin position="380"/>
        <end position="394"/>
    </location>
</feature>
<dbReference type="GO" id="GO:0005524">
    <property type="term" value="F:ATP binding"/>
    <property type="evidence" value="ECO:0007669"/>
    <property type="project" value="UniProtKB-KW"/>
</dbReference>
<keyword evidence="1" id="KW-0547">Nucleotide-binding</keyword>
<dbReference type="InterPro" id="IPR027417">
    <property type="entry name" value="P-loop_NTPase"/>
</dbReference>
<dbReference type="PANTHER" id="PTHR30258:SF2">
    <property type="entry name" value="COMG OPERON PROTEIN 1"/>
    <property type="match status" value="1"/>
</dbReference>
<proteinExistence type="predicted"/>
<name>A0A1J5SRW6_9ZZZZ</name>
<dbReference type="CDD" id="cd01129">
    <property type="entry name" value="PulE-GspE-like"/>
    <property type="match status" value="1"/>
</dbReference>
<dbReference type="GO" id="GO:0005886">
    <property type="term" value="C:plasma membrane"/>
    <property type="evidence" value="ECO:0007669"/>
    <property type="project" value="TreeGrafter"/>
</dbReference>
<dbReference type="Pfam" id="PF00437">
    <property type="entry name" value="T2SSE"/>
    <property type="match status" value="1"/>
</dbReference>
<dbReference type="EMBL" id="MLJW01000041">
    <property type="protein sequence ID" value="OIR06768.1"/>
    <property type="molecule type" value="Genomic_DNA"/>
</dbReference>
<evidence type="ECO:0000256" key="1">
    <source>
        <dbReference type="ARBA" id="ARBA00022741"/>
    </source>
</evidence>
<dbReference type="InterPro" id="IPR001482">
    <property type="entry name" value="T2SS/T4SS_dom"/>
</dbReference>
<evidence type="ECO:0000256" key="2">
    <source>
        <dbReference type="ARBA" id="ARBA00022840"/>
    </source>
</evidence>
<dbReference type="InterPro" id="IPR003593">
    <property type="entry name" value="AAA+_ATPase"/>
</dbReference>
<dbReference type="SUPFAM" id="SSF160246">
    <property type="entry name" value="EspE N-terminal domain-like"/>
    <property type="match status" value="1"/>
</dbReference>
<dbReference type="SUPFAM" id="SSF52540">
    <property type="entry name" value="P-loop containing nucleoside triphosphate hydrolases"/>
    <property type="match status" value="1"/>
</dbReference>
<accession>A0A1J5SRW6</accession>
<dbReference type="AlphaFoldDB" id="A0A1J5SRW6"/>
<dbReference type="FunFam" id="3.40.50.300:FF:000398">
    <property type="entry name" value="Type IV pilus assembly ATPase PilB"/>
    <property type="match status" value="1"/>
</dbReference>
<comment type="caution">
    <text evidence="4">The sequence shown here is derived from an EMBL/GenBank/DDBJ whole genome shotgun (WGS) entry which is preliminary data.</text>
</comment>
<reference evidence="4" key="1">
    <citation type="submission" date="2016-10" db="EMBL/GenBank/DDBJ databases">
        <title>Sequence of Gallionella enrichment culture.</title>
        <authorList>
            <person name="Poehlein A."/>
            <person name="Muehling M."/>
            <person name="Daniel R."/>
        </authorList>
    </citation>
    <scope>NUCLEOTIDE SEQUENCE</scope>
</reference>
<dbReference type="Gene3D" id="3.40.50.300">
    <property type="entry name" value="P-loop containing nucleotide triphosphate hydrolases"/>
    <property type="match status" value="1"/>
</dbReference>
<gene>
    <name evidence="4" type="primary">epsE_20</name>
    <name evidence="4" type="ORF">GALL_110160</name>
</gene>
<organism evidence="4">
    <name type="scientific">mine drainage metagenome</name>
    <dbReference type="NCBI Taxonomy" id="410659"/>
    <lineage>
        <taxon>unclassified sequences</taxon>
        <taxon>metagenomes</taxon>
        <taxon>ecological metagenomes</taxon>
    </lineage>
</organism>
<dbReference type="FunFam" id="3.30.450.90:FF:000001">
    <property type="entry name" value="Type II secretion system ATPase GspE"/>
    <property type="match status" value="1"/>
</dbReference>
<sequence>MTAPGEQILTETATVIGALLLQRGLISQQDLDKALAFQRQFKGRLGSILVRMGALSEDVLLPVLSEQLGLSLLAPDQLPTEAAEIANAIGASGLSPEWFSDQQLAIWEGADGTIHCASRNPINSYLHETLAAALKDHARAWHFVRSQDLERLLKLIELRPQGEYEDEVAHLRELAEEAPIIELVGNILAQAIDEEASDIHIEPEESDFAVRYRVDGVLHTRMSQSRSRFDAVASRIKLISGMDIAERRLPQDGRISIRAGGADMDVRVSALPGVHGESIVMRLLPKERSNLNLEWLGMEADHHAQFSRWVQEPHGIILVTGPTGSGKSTTLYAALDAANDRSKKIITVEDPVEYKLAGVTQIQTHSEIGYDFARALRAILRQDPDVIMIGEIRDLETAEIAVQSALTGHLVLSTLHTNDALSAFTRLLDMGLEPFLVASSVRAVQAQRLVRRLCERCSIPVEPPQAIVEMARQFQQRYPDLLSTAAQWRMPAGCSHCRGSGYRGRIGIYELVEVSTAVQNAIMQRATAADMVGVARQDGYRSLREDGLIKAWRGMTSIDEVLRVTGLSEGEE</sequence>
<dbReference type="Gene3D" id="1.10.40.70">
    <property type="match status" value="1"/>
</dbReference>
<keyword evidence="2" id="KW-0067">ATP-binding</keyword>
<dbReference type="InterPro" id="IPR037257">
    <property type="entry name" value="T2SS_E_N_sf"/>
</dbReference>
<dbReference type="SMART" id="SM00382">
    <property type="entry name" value="AAA"/>
    <property type="match status" value="1"/>
</dbReference>
<dbReference type="Gene3D" id="3.30.450.90">
    <property type="match status" value="1"/>
</dbReference>
<protein>
    <submittedName>
        <fullName evidence="4">Type II secretion system protein E</fullName>
    </submittedName>
</protein>
<evidence type="ECO:0000259" key="3">
    <source>
        <dbReference type="PROSITE" id="PS00662"/>
    </source>
</evidence>
<dbReference type="PROSITE" id="PS00662">
    <property type="entry name" value="T2SP_E"/>
    <property type="match status" value="1"/>
</dbReference>